<organism evidence="1">
    <name type="scientific">Anguilla anguilla</name>
    <name type="common">European freshwater eel</name>
    <name type="synonym">Muraena anguilla</name>
    <dbReference type="NCBI Taxonomy" id="7936"/>
    <lineage>
        <taxon>Eukaryota</taxon>
        <taxon>Metazoa</taxon>
        <taxon>Chordata</taxon>
        <taxon>Craniata</taxon>
        <taxon>Vertebrata</taxon>
        <taxon>Euteleostomi</taxon>
        <taxon>Actinopterygii</taxon>
        <taxon>Neopterygii</taxon>
        <taxon>Teleostei</taxon>
        <taxon>Anguilliformes</taxon>
        <taxon>Anguillidae</taxon>
        <taxon>Anguilla</taxon>
    </lineage>
</organism>
<reference evidence="1" key="1">
    <citation type="submission" date="2014-11" db="EMBL/GenBank/DDBJ databases">
        <authorList>
            <person name="Amaro Gonzalez C."/>
        </authorList>
    </citation>
    <scope>NUCLEOTIDE SEQUENCE</scope>
</reference>
<name>A0A0E9STZ5_ANGAN</name>
<reference evidence="1" key="2">
    <citation type="journal article" date="2015" name="Fish Shellfish Immunol.">
        <title>Early steps in the European eel (Anguilla anguilla)-Vibrio vulnificus interaction in the gills: Role of the RtxA13 toxin.</title>
        <authorList>
            <person name="Callol A."/>
            <person name="Pajuelo D."/>
            <person name="Ebbesson L."/>
            <person name="Teles M."/>
            <person name="MacKenzie S."/>
            <person name="Amaro C."/>
        </authorList>
    </citation>
    <scope>NUCLEOTIDE SEQUENCE</scope>
</reference>
<proteinExistence type="predicted"/>
<dbReference type="AlphaFoldDB" id="A0A0E9STZ5"/>
<evidence type="ECO:0000313" key="1">
    <source>
        <dbReference type="EMBL" id="JAH44819.1"/>
    </source>
</evidence>
<protein>
    <submittedName>
        <fullName evidence="1">Uncharacterized protein</fullName>
    </submittedName>
</protein>
<dbReference type="EMBL" id="GBXM01063758">
    <property type="protein sequence ID" value="JAH44819.1"/>
    <property type="molecule type" value="Transcribed_RNA"/>
</dbReference>
<sequence>MKLKPFFLPRPLKREIPSRCETHTPGCRTTVVCLKVSTRTQV</sequence>
<accession>A0A0E9STZ5</accession>